<proteinExistence type="predicted"/>
<evidence type="ECO:0000313" key="1">
    <source>
        <dbReference type="EMBL" id="MEE2566553.1"/>
    </source>
</evidence>
<name>A0ABU7LYD7_9PROT</name>
<keyword evidence="2" id="KW-1185">Reference proteome</keyword>
<dbReference type="Proteomes" id="UP001310692">
    <property type="component" value="Unassembled WGS sequence"/>
</dbReference>
<dbReference type="RefSeq" id="WP_330196091.1">
    <property type="nucleotide sequence ID" value="NZ_JAZDRO010000002.1"/>
</dbReference>
<dbReference type="Gene3D" id="1.10.8.930">
    <property type="entry name" value="Protein of unknown function DUF1465"/>
    <property type="match status" value="1"/>
</dbReference>
<dbReference type="EMBL" id="JAZDRO010000002">
    <property type="protein sequence ID" value="MEE2566553.1"/>
    <property type="molecule type" value="Genomic_DNA"/>
</dbReference>
<accession>A0ABU7LYD7</accession>
<protein>
    <submittedName>
        <fullName evidence="1">DUF1465 family protein</fullName>
    </submittedName>
</protein>
<comment type="caution">
    <text evidence="1">The sequence shown here is derived from an EMBL/GenBank/DDBJ whole genome shotgun (WGS) entry which is preliminary data.</text>
</comment>
<sequence>MTERSEPTPISGHDPARRAADFAASELFARLFREGMDLVEQTAAYLDGPGRDDSRALGRAGALAYAAESMRLTTRLMQAASWLLAQRQVAEGEMSPQEATSGQYRLPPEPADENYWNEGGEEQPATLADLAERSRALYARLKRIDDGMFVPGETGETSNGVEAQMDRLKSAFGS</sequence>
<organism evidence="1 2">
    <name type="scientific">Hyphobacterium marinum</name>
    <dbReference type="NCBI Taxonomy" id="3116574"/>
    <lineage>
        <taxon>Bacteria</taxon>
        <taxon>Pseudomonadati</taxon>
        <taxon>Pseudomonadota</taxon>
        <taxon>Alphaproteobacteria</taxon>
        <taxon>Maricaulales</taxon>
        <taxon>Maricaulaceae</taxon>
        <taxon>Hyphobacterium</taxon>
    </lineage>
</organism>
<evidence type="ECO:0000313" key="2">
    <source>
        <dbReference type="Proteomes" id="UP001310692"/>
    </source>
</evidence>
<dbReference type="InterPro" id="IPR038301">
    <property type="entry name" value="AraC-like_sf"/>
</dbReference>
<dbReference type="InterPro" id="IPR010848">
    <property type="entry name" value="DUF1465"/>
</dbReference>
<reference evidence="1 2" key="1">
    <citation type="submission" date="2024-01" db="EMBL/GenBank/DDBJ databases">
        <title>Hyphobacterium bacterium isolated from marine sediment.</title>
        <authorList>
            <person name="Zhao S."/>
        </authorList>
    </citation>
    <scope>NUCLEOTIDE SEQUENCE [LARGE SCALE GENOMIC DNA]</scope>
    <source>
        <strain evidence="1 2">Y60-23</strain>
    </source>
</reference>
<dbReference type="Pfam" id="PF07323">
    <property type="entry name" value="DUF1465"/>
    <property type="match status" value="1"/>
</dbReference>
<gene>
    <name evidence="1" type="ORF">V0U35_07645</name>
</gene>